<dbReference type="Gene3D" id="3.40.50.10540">
    <property type="entry name" value="Crotonobetainyl-coa:carnitine coa-transferase, domain 1"/>
    <property type="match status" value="1"/>
</dbReference>
<dbReference type="Gene3D" id="3.30.1540.10">
    <property type="entry name" value="formyl-coa transferase, domain 3"/>
    <property type="match status" value="1"/>
</dbReference>
<name>A0ABD6ADU7_9EURY</name>
<dbReference type="InterPro" id="IPR050509">
    <property type="entry name" value="CoA-transferase_III"/>
</dbReference>
<gene>
    <name evidence="3" type="ORF">ACFQPE_16530</name>
</gene>
<dbReference type="Pfam" id="PF02515">
    <property type="entry name" value="CoA_transf_3"/>
    <property type="match status" value="1"/>
</dbReference>
<dbReference type="PANTHER" id="PTHR48228">
    <property type="entry name" value="SUCCINYL-COA--D-CITRAMALATE COA-TRANSFERASE"/>
    <property type="match status" value="1"/>
</dbReference>
<dbReference type="PANTHER" id="PTHR48228:SF6">
    <property type="entry name" value="L-CARNITINE COA-TRANSFERASE"/>
    <property type="match status" value="1"/>
</dbReference>
<evidence type="ECO:0000256" key="2">
    <source>
        <dbReference type="SAM" id="MobiDB-lite"/>
    </source>
</evidence>
<sequence>MTNEMDGTSDVDGTDEPNEADGRVATDGADGPLRGLTVVEAGSMISGPTVGRLLADFGATVIKVEHPEFGDHIRNFGPQRGETGLWHKYLSRNKRSVTLDLSAERGQTVFRDLVSEADVLIENFRPGTFERWNLGYGRLREVAPGLVMLRMSGFGQDGPYAEKPGFGTLAEAMSGFAYLNGFPDREPLLPPTGLADSIAALYATFSVMFALYDREVNGGSGQCIDVSLIEPIFNVLGPQPLRYQQLGEVEARSGNRSTSSAPRNVYRTKDDRWVAISASAQPLAMRTFDAIGRPDLKDDPRFSTNERRLENVEELDAIIQEWMDEHTRKEVLAAFDAADATLAPVYNVEDILHDEHYRAREATVTVDDPDLGEAVVQSVVPKFSETPGRVRHLGADLGEHNDAVYGDLLGYDEELRAELGEEGVV</sequence>
<organism evidence="3 4">
    <name type="scientific">Halomarina halobia</name>
    <dbReference type="NCBI Taxonomy" id="3033386"/>
    <lineage>
        <taxon>Archaea</taxon>
        <taxon>Methanobacteriati</taxon>
        <taxon>Methanobacteriota</taxon>
        <taxon>Stenosarchaea group</taxon>
        <taxon>Halobacteria</taxon>
        <taxon>Halobacteriales</taxon>
        <taxon>Natronomonadaceae</taxon>
        <taxon>Halomarina</taxon>
    </lineage>
</organism>
<dbReference type="SUPFAM" id="SSF89796">
    <property type="entry name" value="CoA-transferase family III (CaiB/BaiF)"/>
    <property type="match status" value="1"/>
</dbReference>
<evidence type="ECO:0000313" key="3">
    <source>
        <dbReference type="EMBL" id="MFC7318387.1"/>
    </source>
</evidence>
<comment type="caution">
    <text evidence="3">The sequence shown here is derived from an EMBL/GenBank/DDBJ whole genome shotgun (WGS) entry which is preliminary data.</text>
</comment>
<keyword evidence="1 3" id="KW-0808">Transferase</keyword>
<dbReference type="InterPro" id="IPR044855">
    <property type="entry name" value="CoA-Trfase_III_dom3_sf"/>
</dbReference>
<keyword evidence="4" id="KW-1185">Reference proteome</keyword>
<dbReference type="Proteomes" id="UP001596547">
    <property type="component" value="Unassembled WGS sequence"/>
</dbReference>
<protein>
    <submittedName>
        <fullName evidence="3">CaiB/BaiF CoA transferase family protein</fullName>
    </submittedName>
</protein>
<accession>A0ABD6ADU7</accession>
<dbReference type="GeneID" id="79317435"/>
<reference evidence="3 4" key="1">
    <citation type="journal article" date="2019" name="Int. J. Syst. Evol. Microbiol.">
        <title>The Global Catalogue of Microorganisms (GCM) 10K type strain sequencing project: providing services to taxonomists for standard genome sequencing and annotation.</title>
        <authorList>
            <consortium name="The Broad Institute Genomics Platform"/>
            <consortium name="The Broad Institute Genome Sequencing Center for Infectious Disease"/>
            <person name="Wu L."/>
            <person name="Ma J."/>
        </authorList>
    </citation>
    <scope>NUCLEOTIDE SEQUENCE [LARGE SCALE GENOMIC DNA]</scope>
    <source>
        <strain evidence="3 4">PSR21</strain>
    </source>
</reference>
<dbReference type="AlphaFoldDB" id="A0ABD6ADU7"/>
<evidence type="ECO:0000256" key="1">
    <source>
        <dbReference type="ARBA" id="ARBA00022679"/>
    </source>
</evidence>
<feature type="region of interest" description="Disordered" evidence="2">
    <location>
        <begin position="1"/>
        <end position="32"/>
    </location>
</feature>
<dbReference type="RefSeq" id="WP_379794532.1">
    <property type="nucleotide sequence ID" value="NZ_CP119993.1"/>
</dbReference>
<dbReference type="EMBL" id="JBHTBF010000003">
    <property type="protein sequence ID" value="MFC7318387.1"/>
    <property type="molecule type" value="Genomic_DNA"/>
</dbReference>
<feature type="compositionally biased region" description="Acidic residues" evidence="2">
    <location>
        <begin position="7"/>
        <end position="19"/>
    </location>
</feature>
<dbReference type="GO" id="GO:0016740">
    <property type="term" value="F:transferase activity"/>
    <property type="evidence" value="ECO:0007669"/>
    <property type="project" value="UniProtKB-KW"/>
</dbReference>
<dbReference type="InterPro" id="IPR003673">
    <property type="entry name" value="CoA-Trfase_fam_III"/>
</dbReference>
<proteinExistence type="predicted"/>
<evidence type="ECO:0000313" key="4">
    <source>
        <dbReference type="Proteomes" id="UP001596547"/>
    </source>
</evidence>
<dbReference type="InterPro" id="IPR023606">
    <property type="entry name" value="CoA-Trfase_III_dom_1_sf"/>
</dbReference>